<evidence type="ECO:0000256" key="4">
    <source>
        <dbReference type="ARBA" id="ARBA00022989"/>
    </source>
</evidence>
<evidence type="ECO:0000256" key="5">
    <source>
        <dbReference type="ARBA" id="ARBA00023136"/>
    </source>
</evidence>
<keyword evidence="5 7" id="KW-0472">Membrane</keyword>
<evidence type="ECO:0000259" key="8">
    <source>
        <dbReference type="Pfam" id="PF07819"/>
    </source>
</evidence>
<evidence type="ECO:0000256" key="6">
    <source>
        <dbReference type="SAM" id="MobiDB-lite"/>
    </source>
</evidence>
<keyword evidence="3" id="KW-0378">Hydrolase</keyword>
<evidence type="ECO:0000256" key="1">
    <source>
        <dbReference type="ARBA" id="ARBA00004308"/>
    </source>
</evidence>
<proteinExistence type="predicted"/>
<dbReference type="Pfam" id="PF07819">
    <property type="entry name" value="PGAP1"/>
    <property type="match status" value="2"/>
</dbReference>
<dbReference type="eggNOG" id="KOG3724">
    <property type="taxonomic scope" value="Eukaryota"/>
</dbReference>
<name>E3NKZ1_CAERE</name>
<comment type="subcellular location">
    <subcellularLocation>
        <location evidence="1">Endomembrane system</location>
    </subcellularLocation>
</comment>
<feature type="transmembrane region" description="Helical" evidence="7">
    <location>
        <begin position="590"/>
        <end position="613"/>
    </location>
</feature>
<keyword evidence="2 7" id="KW-0812">Transmembrane</keyword>
<dbReference type="GO" id="GO:0050185">
    <property type="term" value="F:phosphatidylinositol deacylase activity"/>
    <property type="evidence" value="ECO:0007669"/>
    <property type="project" value="TreeGrafter"/>
</dbReference>
<keyword evidence="4 7" id="KW-1133">Transmembrane helix</keyword>
<protein>
    <recommendedName>
        <fullName evidence="8">GPI inositol-deacylase PGAP1-like alpha/beta domain-containing protein</fullName>
    </recommendedName>
</protein>
<reference evidence="9" key="1">
    <citation type="submission" date="2007-07" db="EMBL/GenBank/DDBJ databases">
        <title>PCAP assembly of the Caenorhabditis remanei genome.</title>
        <authorList>
            <consortium name="The Caenorhabditis remanei Sequencing Consortium"/>
            <person name="Wilson R.K."/>
        </authorList>
    </citation>
    <scope>NUCLEOTIDE SEQUENCE [LARGE SCALE GENOMIC DNA]</scope>
    <source>
        <strain evidence="9">PB4641</strain>
    </source>
</reference>
<dbReference type="GO" id="GO:0016020">
    <property type="term" value="C:membrane"/>
    <property type="evidence" value="ECO:0007669"/>
    <property type="project" value="GOC"/>
</dbReference>
<dbReference type="OMA" id="LGWRAIC"/>
<feature type="transmembrane region" description="Helical" evidence="7">
    <location>
        <begin position="20"/>
        <end position="43"/>
    </location>
</feature>
<dbReference type="InterPro" id="IPR039529">
    <property type="entry name" value="PGAP1/BST1"/>
</dbReference>
<dbReference type="Proteomes" id="UP000008281">
    <property type="component" value="Unassembled WGS sequence"/>
</dbReference>
<dbReference type="GO" id="GO:0006505">
    <property type="term" value="P:GPI anchor metabolic process"/>
    <property type="evidence" value="ECO:0007669"/>
    <property type="project" value="TreeGrafter"/>
</dbReference>
<organism evidence="10">
    <name type="scientific">Caenorhabditis remanei</name>
    <name type="common">Caenorhabditis vulgaris</name>
    <dbReference type="NCBI Taxonomy" id="31234"/>
    <lineage>
        <taxon>Eukaryota</taxon>
        <taxon>Metazoa</taxon>
        <taxon>Ecdysozoa</taxon>
        <taxon>Nematoda</taxon>
        <taxon>Chromadorea</taxon>
        <taxon>Rhabditida</taxon>
        <taxon>Rhabditina</taxon>
        <taxon>Rhabditomorpha</taxon>
        <taxon>Rhabditoidea</taxon>
        <taxon>Rhabditidae</taxon>
        <taxon>Peloderinae</taxon>
        <taxon>Caenorhabditis</taxon>
    </lineage>
</organism>
<dbReference type="InterPro" id="IPR012908">
    <property type="entry name" value="PGAP1-ab_dom-like"/>
</dbReference>
<evidence type="ECO:0000313" key="9">
    <source>
        <dbReference type="EMBL" id="EFP03770.1"/>
    </source>
</evidence>
<gene>
    <name evidence="9" type="ORF">CRE_01423</name>
</gene>
<feature type="domain" description="GPI inositol-deacylase PGAP1-like alpha/beta" evidence="8">
    <location>
        <begin position="97"/>
        <end position="171"/>
    </location>
</feature>
<dbReference type="PANTHER" id="PTHR15495:SF7">
    <property type="entry name" value="GPI INOSITOL-DEACYLASE"/>
    <property type="match status" value="1"/>
</dbReference>
<dbReference type="EMBL" id="DS268847">
    <property type="protein sequence ID" value="EFP03770.1"/>
    <property type="molecule type" value="Genomic_DNA"/>
</dbReference>
<accession>E3NKZ1</accession>
<feature type="region of interest" description="Disordered" evidence="6">
    <location>
        <begin position="627"/>
        <end position="650"/>
    </location>
</feature>
<dbReference type="AlphaFoldDB" id="E3NKZ1"/>
<evidence type="ECO:0000256" key="2">
    <source>
        <dbReference type="ARBA" id="ARBA00022692"/>
    </source>
</evidence>
<keyword evidence="10" id="KW-1185">Reference proteome</keyword>
<sequence>MKTGTAVAAEDRRNRETCAVFEVITLTIILTIATFGVLAGGYLHTIAHSYNSCSMTYMYRKLQFLNISFSYPPSSKYSLVVYNEGYRWWNRSTIDSNQIPVLFIPGSKGSSKQVRSLASVMQNKTEMRHSQFGFRFFAVDFDEEMTFMSGNIVNRQLDYVMHSIRKIQMKSHKKSKKKPIFSLKNPRKSPKFAAVMNDWLTMKLNRFLTTQWNSLQSSSSLNHVGVVAYTGGLRDYLIPDEWSILKNVTHRPLWCVDDVSDLGSDHLAILWCNEFVRHVSRVLYSYGDQLNEKTGREVVQNYYKLEIDGHIKRAKLVSHVSEIPTKEIKLGEKYEGVVLKSKQVVLLVKPQRFEVIGVRINGTCVNSMITVRHHESQFHFENSTDGIVETWIYRAAKNEKVRLLLDVTLPCSIDIYMTHPYIVQFWRFYESSTGCVDPDNIYALPMAIGYFLALGWRAICFGSRCDADFKDGIHSERSSSSQSRSCSINGLYLIGVAITLVASNEGTMFLITVLAYRHHRRAVLLALPSLLPLGLKVVGARLFSIDPLPVYELQYQPQFYAALLYLWGLFSSVNVGQITMRSIIYGLTPAFLYLLNSPLELFSGFALLIFSAARFVPYGTKRGPVAPLAPTPGESSQRQEKNNYNLRRRR</sequence>
<dbReference type="PANTHER" id="PTHR15495">
    <property type="entry name" value="NEGATIVE REGULATOR OF VESICLE FORMATION-RELATED"/>
    <property type="match status" value="1"/>
</dbReference>
<evidence type="ECO:0000256" key="3">
    <source>
        <dbReference type="ARBA" id="ARBA00022801"/>
    </source>
</evidence>
<dbReference type="GO" id="GO:0005783">
    <property type="term" value="C:endoplasmic reticulum"/>
    <property type="evidence" value="ECO:0007669"/>
    <property type="project" value="TreeGrafter"/>
</dbReference>
<feature type="transmembrane region" description="Helical" evidence="7">
    <location>
        <begin position="522"/>
        <end position="539"/>
    </location>
</feature>
<dbReference type="HOGENOM" id="CLU_421660_0_0_1"/>
<feature type="transmembrane region" description="Helical" evidence="7">
    <location>
        <begin position="490"/>
        <end position="515"/>
    </location>
</feature>
<feature type="transmembrane region" description="Helical" evidence="7">
    <location>
        <begin position="559"/>
        <end position="578"/>
    </location>
</feature>
<evidence type="ECO:0000256" key="7">
    <source>
        <dbReference type="SAM" id="Phobius"/>
    </source>
</evidence>
<dbReference type="OrthoDB" id="348976at2759"/>
<dbReference type="InParanoid" id="E3NKZ1"/>
<dbReference type="FunCoup" id="E3NKZ1">
    <property type="interactions" value="686"/>
</dbReference>
<feature type="domain" description="GPI inositol-deacylase PGAP1-like alpha/beta" evidence="8">
    <location>
        <begin position="189"/>
        <end position="286"/>
    </location>
</feature>
<dbReference type="STRING" id="31234.E3NKZ1"/>
<dbReference type="GO" id="GO:0006888">
    <property type="term" value="P:endoplasmic reticulum to Golgi vesicle-mediated transport"/>
    <property type="evidence" value="ECO:0007669"/>
    <property type="project" value="TreeGrafter"/>
</dbReference>
<evidence type="ECO:0000313" key="10">
    <source>
        <dbReference type="Proteomes" id="UP000008281"/>
    </source>
</evidence>